<dbReference type="Gene3D" id="2.70.50.50">
    <property type="entry name" value="chitin-binding protein cbp21"/>
    <property type="match status" value="1"/>
</dbReference>
<gene>
    <name evidence="1" type="ORF">S06H3_11643</name>
</gene>
<evidence type="ECO:0000313" key="1">
    <source>
        <dbReference type="EMBL" id="GAI17310.1"/>
    </source>
</evidence>
<protein>
    <submittedName>
        <fullName evidence="1">Uncharacterized protein</fullName>
    </submittedName>
</protein>
<sequence length="48" mass="5110">FIDSNGINQANANSNHRAVVPDGKLCSGNNPTFRGLDIVRCVVVKPNS</sequence>
<dbReference type="EMBL" id="BARV01005735">
    <property type="protein sequence ID" value="GAI17310.1"/>
    <property type="molecule type" value="Genomic_DNA"/>
</dbReference>
<feature type="non-terminal residue" evidence="1">
    <location>
        <position position="1"/>
    </location>
</feature>
<feature type="non-terminal residue" evidence="1">
    <location>
        <position position="48"/>
    </location>
</feature>
<organism evidence="1">
    <name type="scientific">marine sediment metagenome</name>
    <dbReference type="NCBI Taxonomy" id="412755"/>
    <lineage>
        <taxon>unclassified sequences</taxon>
        <taxon>metagenomes</taxon>
        <taxon>ecological metagenomes</taxon>
    </lineage>
</organism>
<reference evidence="1" key="1">
    <citation type="journal article" date="2014" name="Front. Microbiol.">
        <title>High frequency of phylogenetically diverse reductive dehalogenase-homologous genes in deep subseafloor sedimentary metagenomes.</title>
        <authorList>
            <person name="Kawai M."/>
            <person name="Futagami T."/>
            <person name="Toyoda A."/>
            <person name="Takaki Y."/>
            <person name="Nishi S."/>
            <person name="Hori S."/>
            <person name="Arai W."/>
            <person name="Tsubouchi T."/>
            <person name="Morono Y."/>
            <person name="Uchiyama I."/>
            <person name="Ito T."/>
            <person name="Fujiyama A."/>
            <person name="Inagaki F."/>
            <person name="Takami H."/>
        </authorList>
    </citation>
    <scope>NUCLEOTIDE SEQUENCE</scope>
    <source>
        <strain evidence="1">Expedition CK06-06</strain>
    </source>
</reference>
<comment type="caution">
    <text evidence="1">The sequence shown here is derived from an EMBL/GenBank/DDBJ whole genome shotgun (WGS) entry which is preliminary data.</text>
</comment>
<name>X1MRJ4_9ZZZZ</name>
<proteinExistence type="predicted"/>
<accession>X1MRJ4</accession>
<dbReference type="AlphaFoldDB" id="X1MRJ4"/>